<protein>
    <recommendedName>
        <fullName evidence="1">Transposase IS110-like N-terminal domain-containing protein</fullName>
    </recommendedName>
</protein>
<dbReference type="EMBL" id="BOOR01000092">
    <property type="protein sequence ID" value="GII59667.1"/>
    <property type="molecule type" value="Genomic_DNA"/>
</dbReference>
<dbReference type="RefSeq" id="WP_203949709.1">
    <property type="nucleotide sequence ID" value="NZ_BOOR01000092.1"/>
</dbReference>
<dbReference type="InterPro" id="IPR002525">
    <property type="entry name" value="Transp_IS110-like_N"/>
</dbReference>
<comment type="caution">
    <text evidence="2">The sequence shown here is derived from an EMBL/GenBank/DDBJ whole genome shotgun (WGS) entry which is preliminary data.</text>
</comment>
<dbReference type="GO" id="GO:0003677">
    <property type="term" value="F:DNA binding"/>
    <property type="evidence" value="ECO:0007669"/>
    <property type="project" value="InterPro"/>
</dbReference>
<dbReference type="Pfam" id="PF01548">
    <property type="entry name" value="DEDD_Tnp_IS110"/>
    <property type="match status" value="1"/>
</dbReference>
<dbReference type="PANTHER" id="PTHR33055">
    <property type="entry name" value="TRANSPOSASE FOR INSERTION SEQUENCE ELEMENT IS1111A"/>
    <property type="match status" value="1"/>
</dbReference>
<dbReference type="GO" id="GO:0006313">
    <property type="term" value="P:DNA transposition"/>
    <property type="evidence" value="ECO:0007669"/>
    <property type="project" value="InterPro"/>
</dbReference>
<keyword evidence="3" id="KW-1185">Reference proteome</keyword>
<name>A0A8J3Y2T7_9ACTN</name>
<evidence type="ECO:0000313" key="3">
    <source>
        <dbReference type="Proteomes" id="UP000605992"/>
    </source>
</evidence>
<gene>
    <name evidence="2" type="ORF">Pth03_80560</name>
</gene>
<evidence type="ECO:0000259" key="1">
    <source>
        <dbReference type="Pfam" id="PF01548"/>
    </source>
</evidence>
<reference evidence="2" key="1">
    <citation type="submission" date="2021-01" db="EMBL/GenBank/DDBJ databases">
        <title>Whole genome shotgun sequence of Planotetraspora thailandica NBRC 104271.</title>
        <authorList>
            <person name="Komaki H."/>
            <person name="Tamura T."/>
        </authorList>
    </citation>
    <scope>NUCLEOTIDE SEQUENCE</scope>
    <source>
        <strain evidence="2">NBRC 104271</strain>
    </source>
</reference>
<dbReference type="InterPro" id="IPR047650">
    <property type="entry name" value="Transpos_IS110"/>
</dbReference>
<sequence length="121" mass="13640">MQETDEPLELVERFAAIDIGKSGLVVCVRAPHDDKPGRRRQEVREYTTLTTSLLALADWLRSHSVTLVAMEATSDYWKPVYYLLEAEGFTCWLLNAKHVKNVPGRPKTDCEDQGVPPRAVA</sequence>
<organism evidence="2 3">
    <name type="scientific">Planotetraspora thailandica</name>
    <dbReference type="NCBI Taxonomy" id="487172"/>
    <lineage>
        <taxon>Bacteria</taxon>
        <taxon>Bacillati</taxon>
        <taxon>Actinomycetota</taxon>
        <taxon>Actinomycetes</taxon>
        <taxon>Streptosporangiales</taxon>
        <taxon>Streptosporangiaceae</taxon>
        <taxon>Planotetraspora</taxon>
    </lineage>
</organism>
<dbReference type="Proteomes" id="UP000605992">
    <property type="component" value="Unassembled WGS sequence"/>
</dbReference>
<feature type="domain" description="Transposase IS110-like N-terminal" evidence="1">
    <location>
        <begin position="16"/>
        <end position="112"/>
    </location>
</feature>
<proteinExistence type="predicted"/>
<evidence type="ECO:0000313" key="2">
    <source>
        <dbReference type="EMBL" id="GII59667.1"/>
    </source>
</evidence>
<dbReference type="AlphaFoldDB" id="A0A8J3Y2T7"/>
<accession>A0A8J3Y2T7</accession>
<dbReference type="GO" id="GO:0004803">
    <property type="term" value="F:transposase activity"/>
    <property type="evidence" value="ECO:0007669"/>
    <property type="project" value="InterPro"/>
</dbReference>